<evidence type="ECO:0000256" key="1">
    <source>
        <dbReference type="SAM" id="MobiDB-lite"/>
    </source>
</evidence>
<evidence type="ECO:0000313" key="2">
    <source>
        <dbReference type="EMBL" id="KAK7445703.1"/>
    </source>
</evidence>
<dbReference type="EMBL" id="JBANRG010000046">
    <property type="protein sequence ID" value="KAK7445703.1"/>
    <property type="molecule type" value="Genomic_DNA"/>
</dbReference>
<name>A0ABR1IZQ0_9AGAR</name>
<dbReference type="Proteomes" id="UP001498398">
    <property type="component" value="Unassembled WGS sequence"/>
</dbReference>
<sequence length="567" mass="61986">MGKKGKKGNGKDWPTKEQFDWLTKQIGDFKAACRKRKYKSDFQPRIYNEWFKAFPEPGDPGPNASEEEKDEYRRKVDVRQDQIHNWFYNHTRPEPASQSDILALFSDRDKPQKSKPNGTRKKTQEQLFSKEFYTTEIKPEVDAELERMRANSTDGKLPKGASLPIVKRITHEKYTAATEEVKEHIAKLADRIEEVDVKTKEGVIDPETRKKFIADLKDLAPRIVEALHVATGWPVTLLLGGEDEEKQIKTNGYHAGKNLLGLSFKKAYPGYKTHVQEPFARFAHSCYYYGDTASSPAKTSAPSTTNDQVTATAGEAISAAATTVMSSAATTSPKASSLAASSVTSNPESTGVIPQVSPQDEPEPAAMDSALFSFPPGSGGPSSGPDPSLFPQSSDEVVEMLRRMNDPSFSDQFFPSNPITSLHDPFNASSLSGPFLPPYPATSYDESSGGQLQPFLDPASVVPLSTAPLSQPQPATQSAASVKSTKRKRGGGATKAAVSDQNIDPMPGASSGKEPKKRRKNDPVGEEEDVDVDAPRGKRTHKAPSRVPNYVAVTQVETSKKKVKAKK</sequence>
<keyword evidence="3" id="KW-1185">Reference proteome</keyword>
<feature type="compositionally biased region" description="Polar residues" evidence="1">
    <location>
        <begin position="467"/>
        <end position="483"/>
    </location>
</feature>
<protein>
    <submittedName>
        <fullName evidence="2">Uncharacterized protein</fullName>
    </submittedName>
</protein>
<comment type="caution">
    <text evidence="2">The sequence shown here is derived from an EMBL/GenBank/DDBJ whole genome shotgun (WGS) entry which is preliminary data.</text>
</comment>
<organism evidence="2 3">
    <name type="scientific">Marasmiellus scandens</name>
    <dbReference type="NCBI Taxonomy" id="2682957"/>
    <lineage>
        <taxon>Eukaryota</taxon>
        <taxon>Fungi</taxon>
        <taxon>Dikarya</taxon>
        <taxon>Basidiomycota</taxon>
        <taxon>Agaricomycotina</taxon>
        <taxon>Agaricomycetes</taxon>
        <taxon>Agaricomycetidae</taxon>
        <taxon>Agaricales</taxon>
        <taxon>Marasmiineae</taxon>
        <taxon>Omphalotaceae</taxon>
        <taxon>Marasmiellus</taxon>
    </lineage>
</organism>
<reference evidence="2 3" key="1">
    <citation type="submission" date="2024-01" db="EMBL/GenBank/DDBJ databases">
        <title>A draft genome for the cacao thread blight pathogen Marasmiellus scandens.</title>
        <authorList>
            <person name="Baruah I.K."/>
            <person name="Leung J."/>
            <person name="Bukari Y."/>
            <person name="Amoako-Attah I."/>
            <person name="Meinhardt L.W."/>
            <person name="Bailey B.A."/>
            <person name="Cohen S.P."/>
        </authorList>
    </citation>
    <scope>NUCLEOTIDE SEQUENCE [LARGE SCALE GENOMIC DNA]</scope>
    <source>
        <strain evidence="2 3">GH-19</strain>
    </source>
</reference>
<feature type="region of interest" description="Disordered" evidence="1">
    <location>
        <begin position="339"/>
        <end position="392"/>
    </location>
</feature>
<feature type="region of interest" description="Disordered" evidence="1">
    <location>
        <begin position="415"/>
        <end position="567"/>
    </location>
</feature>
<accession>A0ABR1IZQ0</accession>
<proteinExistence type="predicted"/>
<evidence type="ECO:0000313" key="3">
    <source>
        <dbReference type="Proteomes" id="UP001498398"/>
    </source>
</evidence>
<gene>
    <name evidence="2" type="ORF">VKT23_014699</name>
</gene>
<feature type="region of interest" description="Disordered" evidence="1">
    <location>
        <begin position="52"/>
        <end position="75"/>
    </location>
</feature>